<sequence>MTLAIFSCLLCCSKFYVTRLQELLKNDFELFIHPDSSIRTMKVNPLSLSCIIFDLLVENAPSRLDQILLYNNRYPDLPVLVIIDKDNIELARLCGAHGIKNVIGSSTLDEIPRELARIINDNQVKASLRELNVELSACSFALTEILLYIESYYQKIMTVQEIAQRFNYSEFNLIKDFKKSGLISPKKMLLCLKIIHAIKLMDKTSYKMKEIATLSGFSNEKRFNECFNRVLGCSPKVYHLNMHATNVNHG</sequence>
<accession>A0ABS5JAP3</accession>
<dbReference type="Proteomes" id="UP000676386">
    <property type="component" value="Unassembled WGS sequence"/>
</dbReference>
<evidence type="ECO:0000256" key="1">
    <source>
        <dbReference type="ARBA" id="ARBA00023015"/>
    </source>
</evidence>
<evidence type="ECO:0000313" key="5">
    <source>
        <dbReference type="EMBL" id="MBS0032098.1"/>
    </source>
</evidence>
<keyword evidence="6" id="KW-1185">Reference proteome</keyword>
<evidence type="ECO:0000259" key="4">
    <source>
        <dbReference type="PROSITE" id="PS01124"/>
    </source>
</evidence>
<dbReference type="InterPro" id="IPR018060">
    <property type="entry name" value="HTH_AraC"/>
</dbReference>
<name>A0ABS5JAP3_9BACT</name>
<comment type="caution">
    <text evidence="5">The sequence shown here is derived from an EMBL/GenBank/DDBJ whole genome shotgun (WGS) entry which is preliminary data.</text>
</comment>
<keyword evidence="1" id="KW-0805">Transcription regulation</keyword>
<feature type="domain" description="HTH araC/xylS-type" evidence="4">
    <location>
        <begin position="143"/>
        <end position="241"/>
    </location>
</feature>
<evidence type="ECO:0000256" key="3">
    <source>
        <dbReference type="ARBA" id="ARBA00023163"/>
    </source>
</evidence>
<dbReference type="SUPFAM" id="SSF46689">
    <property type="entry name" value="Homeodomain-like"/>
    <property type="match status" value="1"/>
</dbReference>
<proteinExistence type="predicted"/>
<gene>
    <name evidence="5" type="ORF">KE626_32495</name>
</gene>
<dbReference type="PANTHER" id="PTHR43280:SF2">
    <property type="entry name" value="HTH-TYPE TRANSCRIPTIONAL REGULATOR EXSA"/>
    <property type="match status" value="1"/>
</dbReference>
<dbReference type="InterPro" id="IPR009057">
    <property type="entry name" value="Homeodomain-like_sf"/>
</dbReference>
<dbReference type="Gene3D" id="1.10.10.60">
    <property type="entry name" value="Homeodomain-like"/>
    <property type="match status" value="2"/>
</dbReference>
<evidence type="ECO:0000256" key="2">
    <source>
        <dbReference type="ARBA" id="ARBA00023125"/>
    </source>
</evidence>
<organism evidence="5 6">
    <name type="scientific">Chitinophaga hostae</name>
    <dbReference type="NCBI Taxonomy" id="2831022"/>
    <lineage>
        <taxon>Bacteria</taxon>
        <taxon>Pseudomonadati</taxon>
        <taxon>Bacteroidota</taxon>
        <taxon>Chitinophagia</taxon>
        <taxon>Chitinophagales</taxon>
        <taxon>Chitinophagaceae</taxon>
        <taxon>Chitinophaga</taxon>
    </lineage>
</organism>
<dbReference type="RefSeq" id="WP_211977257.1">
    <property type="nucleotide sequence ID" value="NZ_JAGTXB010000028.1"/>
</dbReference>
<dbReference type="EMBL" id="JAGTXB010000028">
    <property type="protein sequence ID" value="MBS0032098.1"/>
    <property type="molecule type" value="Genomic_DNA"/>
</dbReference>
<evidence type="ECO:0000313" key="6">
    <source>
        <dbReference type="Proteomes" id="UP000676386"/>
    </source>
</evidence>
<dbReference type="PROSITE" id="PS01124">
    <property type="entry name" value="HTH_ARAC_FAMILY_2"/>
    <property type="match status" value="1"/>
</dbReference>
<keyword evidence="2" id="KW-0238">DNA-binding</keyword>
<dbReference type="PROSITE" id="PS00041">
    <property type="entry name" value="HTH_ARAC_FAMILY_1"/>
    <property type="match status" value="1"/>
</dbReference>
<reference evidence="5 6" key="1">
    <citation type="submission" date="2021-04" db="EMBL/GenBank/DDBJ databases">
        <title>Chitinophaga sp. nov., isolated from the rhizosphere soil.</title>
        <authorList>
            <person name="He S."/>
        </authorList>
    </citation>
    <scope>NUCLEOTIDE SEQUENCE [LARGE SCALE GENOMIC DNA]</scope>
    <source>
        <strain evidence="5 6">2R12</strain>
    </source>
</reference>
<keyword evidence="3" id="KW-0804">Transcription</keyword>
<protein>
    <submittedName>
        <fullName evidence="5">Helix-turn-helix transcriptional regulator</fullName>
    </submittedName>
</protein>
<dbReference type="Pfam" id="PF12833">
    <property type="entry name" value="HTH_18"/>
    <property type="match status" value="1"/>
</dbReference>
<dbReference type="InterPro" id="IPR018062">
    <property type="entry name" value="HTH_AraC-typ_CS"/>
</dbReference>
<dbReference type="PANTHER" id="PTHR43280">
    <property type="entry name" value="ARAC-FAMILY TRANSCRIPTIONAL REGULATOR"/>
    <property type="match status" value="1"/>
</dbReference>
<dbReference type="SMART" id="SM00342">
    <property type="entry name" value="HTH_ARAC"/>
    <property type="match status" value="1"/>
</dbReference>